<dbReference type="Proteomes" id="UP001165275">
    <property type="component" value="Unassembled WGS sequence"/>
</dbReference>
<evidence type="ECO:0008006" key="4">
    <source>
        <dbReference type="Google" id="ProtNLM"/>
    </source>
</evidence>
<keyword evidence="1" id="KW-0732">Signal</keyword>
<dbReference type="InterPro" id="IPR007540">
    <property type="entry name" value="Fimbrial_CS1-type"/>
</dbReference>
<organism evidence="2 3">
    <name type="scientific">Serratia silvae</name>
    <dbReference type="NCBI Taxonomy" id="2824122"/>
    <lineage>
        <taxon>Bacteria</taxon>
        <taxon>Pseudomonadati</taxon>
        <taxon>Pseudomonadota</taxon>
        <taxon>Gammaproteobacteria</taxon>
        <taxon>Enterobacterales</taxon>
        <taxon>Yersiniaceae</taxon>
        <taxon>Serratia</taxon>
    </lineage>
</organism>
<feature type="signal peptide" evidence="1">
    <location>
        <begin position="1"/>
        <end position="23"/>
    </location>
</feature>
<reference evidence="2" key="1">
    <citation type="submission" date="2021-04" db="EMBL/GenBank/DDBJ databases">
        <title>Genome sequence of Serratia sp. arafor3.</title>
        <authorList>
            <person name="Besaury L."/>
        </authorList>
    </citation>
    <scope>NUCLEOTIDE SEQUENCE</scope>
    <source>
        <strain evidence="2">Arafor3</strain>
    </source>
</reference>
<accession>A0ABT0KCF8</accession>
<gene>
    <name evidence="2" type="ORF">KAJ71_11185</name>
</gene>
<dbReference type="Pfam" id="PF04449">
    <property type="entry name" value="Fimbrial_CS1"/>
    <property type="match status" value="1"/>
</dbReference>
<protein>
    <recommendedName>
        <fullName evidence="4">Fimbrial assembly protein</fullName>
    </recommendedName>
</protein>
<name>A0ABT0KCF8_9GAMM</name>
<comment type="caution">
    <text evidence="2">The sequence shown here is derived from an EMBL/GenBank/DDBJ whole genome shotgun (WGS) entry which is preliminary data.</text>
</comment>
<dbReference type="EMBL" id="JAGQDC010000007">
    <property type="protein sequence ID" value="MCL1029582.1"/>
    <property type="molecule type" value="Genomic_DNA"/>
</dbReference>
<evidence type="ECO:0000313" key="3">
    <source>
        <dbReference type="Proteomes" id="UP001165275"/>
    </source>
</evidence>
<evidence type="ECO:0000256" key="1">
    <source>
        <dbReference type="SAM" id="SignalP"/>
    </source>
</evidence>
<dbReference type="RefSeq" id="WP_248945813.1">
    <property type="nucleotide sequence ID" value="NZ_CBCSGY010000040.1"/>
</dbReference>
<feature type="chain" id="PRO_5045680677" description="Fimbrial assembly protein" evidence="1">
    <location>
        <begin position="24"/>
        <end position="178"/>
    </location>
</feature>
<dbReference type="Gene3D" id="2.60.40.2040">
    <property type="entry name" value="CFA/I fimbrial subunit E, pilin domain"/>
    <property type="match status" value="1"/>
</dbReference>
<evidence type="ECO:0000313" key="2">
    <source>
        <dbReference type="EMBL" id="MCL1029582.1"/>
    </source>
</evidence>
<keyword evidence="3" id="KW-1185">Reference proteome</keyword>
<proteinExistence type="predicted"/>
<sequence length="178" mass="19292">MKFNKLTLMLGMSLFIGSGVANAAPSNQIPKTIHLTAQINDSLFVSKPDGSSWYDVEEIKPVDYKQQKFAKTLPIRIWSKNESFKVTLAQPLKMSNGNYEMPNAKVTIDTSAGAKELATGTALEVKQTTKSGTEYDQVYNLNIAMDAPTAVDSRSTNGNYSGDLVMLFEPSVSAAGGE</sequence>